<protein>
    <recommendedName>
        <fullName evidence="3">Beta-3-deoxy-D-manno-oct-2-ulosonic acid transferase</fullName>
    </recommendedName>
</protein>
<dbReference type="InterPro" id="IPR007833">
    <property type="entry name" value="Capsule_polysaccharide_synth"/>
</dbReference>
<organism evidence="1 2">
    <name type="scientific">Lwoffella lincolnii</name>
    <dbReference type="NCBI Taxonomy" id="90241"/>
    <lineage>
        <taxon>Bacteria</taxon>
        <taxon>Pseudomonadati</taxon>
        <taxon>Pseudomonadota</taxon>
        <taxon>Gammaproteobacteria</taxon>
        <taxon>Moraxellales</taxon>
        <taxon>Moraxellaceae</taxon>
        <taxon>Lwoffella</taxon>
    </lineage>
</organism>
<dbReference type="GO" id="GO:0000271">
    <property type="term" value="P:polysaccharide biosynthetic process"/>
    <property type="evidence" value="ECO:0007669"/>
    <property type="project" value="InterPro"/>
</dbReference>
<comment type="caution">
    <text evidence="1">The sequence shown here is derived from an EMBL/GenBank/DDBJ whole genome shotgun (WGS) entry which is preliminary data.</text>
</comment>
<evidence type="ECO:0008006" key="3">
    <source>
        <dbReference type="Google" id="ProtNLM"/>
    </source>
</evidence>
<dbReference type="STRING" id="90241.B0682_06685"/>
<dbReference type="CDD" id="cd16439">
    <property type="entry name" value="beta_Kdo_transferase_KpsC_2"/>
    <property type="match status" value="1"/>
</dbReference>
<reference evidence="1 2" key="1">
    <citation type="submission" date="2017-02" db="EMBL/GenBank/DDBJ databases">
        <title>Draft genome sequence of Moraxella lincolnii CCUG 9405T type strain.</title>
        <authorList>
            <person name="Salva-Serra F."/>
            <person name="Engstrom-Jakobsson H."/>
            <person name="Thorell K."/>
            <person name="Jaen-Luchoro D."/>
            <person name="Gonzales-Siles L."/>
            <person name="Karlsson R."/>
            <person name="Yazdan S."/>
            <person name="Boulund F."/>
            <person name="Johnning A."/>
            <person name="Engstrand L."/>
            <person name="Kristiansson E."/>
            <person name="Moore E."/>
        </authorList>
    </citation>
    <scope>NUCLEOTIDE SEQUENCE [LARGE SCALE GENOMIC DNA]</scope>
    <source>
        <strain evidence="1 2">CCUG 9405</strain>
    </source>
</reference>
<gene>
    <name evidence="1" type="ORF">B0682_06685</name>
</gene>
<dbReference type="AlphaFoldDB" id="A0A1T0CDA2"/>
<keyword evidence="2" id="KW-1185">Reference proteome</keyword>
<dbReference type="Proteomes" id="UP000191094">
    <property type="component" value="Unassembled WGS sequence"/>
</dbReference>
<name>A0A1T0CDA2_9GAMM</name>
<dbReference type="CDD" id="cd16440">
    <property type="entry name" value="beta_Kdo_transferase_KpsC_1"/>
    <property type="match status" value="1"/>
</dbReference>
<sequence>MIAIRNDAMTDYNVTHQLNLPACLAVVGDGILKNNVLLPIALRCRLQRWYPWHMINPKPQGFIGWGRKKSFQRASTIANLMQMPVYSIEDGFLRSLDGGVSSRYGASFVVDDVGIYFDLTQSSRLEKLIVQRLHQFDKKHQQYAKQLIRTVCSYQLSKYNHTLSCPNLDTLVNVQHSAGTVRHILLIDQVQGDASVTGASADANNFAKMLTTAIQRHSNAHIWIKAHPAGRGYFANQNLPKQVRLITDTVNPIALLEQVSDVYTVSSHMGFEALMLGKTVHCHGMAWYAGWGLTDDSHINQVVLAEVIQRRQKIWTALYTPNLYHQSVSVEQLFYAAYVDYSVYADPASFQACGIEEVMAWLITNRQWQFKWQRISPQKTTKNVLVYHVSRWKKPFIQDFFCSTQVQLMWHDRPKFSMLQIPLIHQSITNIIRKLINFLSSKHIDALVVWGMEKRLQVANIKQNIKPKDGHQQLTIYCMEDGFIRSNGLGATLLAPLSVVVDGQGIYYNATTASDLEELLINCNPLTPHQTARVQILWQTLLEQKVSKYNVGQSLGSKHTWVQQLKQSKQKKLLIVGQVEDDLSIKYCGSVITTNQDLIARVRQDNPQAYLLYKPHPDVEMGLRMGKVHQVELSLVDAVATDVSINDCLMWVDEVHTISSQTGFEALLRGKTVVCYGLPFYAGWGLTVDKDINQSPKCAYLARRQKKRDKACNNTILTMEQLLYTVLIDYPLYRLPNGYGLAQVEQVIAYLYAHNADALHKTGISTTTHKSRNAMRSVATQLMILRQRLR</sequence>
<proteinExistence type="predicted"/>
<evidence type="ECO:0000313" key="1">
    <source>
        <dbReference type="EMBL" id="OOS20317.1"/>
    </source>
</evidence>
<accession>A0A1T0CDA2</accession>
<dbReference type="GO" id="GO:0015774">
    <property type="term" value="P:polysaccharide transport"/>
    <property type="evidence" value="ECO:0007669"/>
    <property type="project" value="InterPro"/>
</dbReference>
<evidence type="ECO:0000313" key="2">
    <source>
        <dbReference type="Proteomes" id="UP000191094"/>
    </source>
</evidence>
<dbReference type="Pfam" id="PF05159">
    <property type="entry name" value="Capsule_synth"/>
    <property type="match status" value="2"/>
</dbReference>
<dbReference type="EMBL" id="MUYT01000008">
    <property type="protein sequence ID" value="OOS20317.1"/>
    <property type="molecule type" value="Genomic_DNA"/>
</dbReference>